<name>A0A2N5X4I2_9GAMM</name>
<evidence type="ECO:0000256" key="1">
    <source>
        <dbReference type="SAM" id="MobiDB-lite"/>
    </source>
</evidence>
<evidence type="ECO:0000313" key="3">
    <source>
        <dbReference type="EMBL" id="PLW69396.1"/>
    </source>
</evidence>
<sequence length="112" mass="12923">MKKTVSKAEIRAQLEREMQRFLNGGGEVESIPQGTSGKDPSDPPLFLNRTLFVEPKTQRTLVPDVVAAIEARRQAKLKRRTPAPKRSRLPQRRRKVIYDDFGEPLRKVWVEE</sequence>
<organism evidence="3 4">
    <name type="scientific">Pseudohalioglobus lutimaris</name>
    <dbReference type="NCBI Taxonomy" id="1737061"/>
    <lineage>
        <taxon>Bacteria</taxon>
        <taxon>Pseudomonadati</taxon>
        <taxon>Pseudomonadota</taxon>
        <taxon>Gammaproteobacteria</taxon>
        <taxon>Cellvibrionales</taxon>
        <taxon>Halieaceae</taxon>
        <taxon>Pseudohalioglobus</taxon>
    </lineage>
</organism>
<reference evidence="3 4" key="1">
    <citation type="submission" date="2018-01" db="EMBL/GenBank/DDBJ databases">
        <title>The draft genome sequence of Halioglobus lutimaris HF004.</title>
        <authorList>
            <person name="Du Z.-J."/>
            <person name="Shi M.-J."/>
        </authorList>
    </citation>
    <scope>NUCLEOTIDE SEQUENCE [LARGE SCALE GENOMIC DNA]</scope>
    <source>
        <strain evidence="3 4">HF004</strain>
    </source>
</reference>
<evidence type="ECO:0000313" key="4">
    <source>
        <dbReference type="Proteomes" id="UP000235005"/>
    </source>
</evidence>
<evidence type="ECO:0000259" key="2">
    <source>
        <dbReference type="Pfam" id="PF20661"/>
    </source>
</evidence>
<accession>A0A2N5X4I2</accession>
<proteinExistence type="predicted"/>
<protein>
    <recommendedName>
        <fullName evidence="2">Transcriptional regulator SutA RNAP-binding domain-containing protein</fullName>
    </recommendedName>
</protein>
<feature type="domain" description="Transcriptional regulator SutA RNAP-binding" evidence="2">
    <location>
        <begin position="6"/>
        <end position="38"/>
    </location>
</feature>
<dbReference type="EMBL" id="PKUS01000007">
    <property type="protein sequence ID" value="PLW69396.1"/>
    <property type="molecule type" value="Genomic_DNA"/>
</dbReference>
<gene>
    <name evidence="3" type="ORF">C0039_07650</name>
</gene>
<feature type="region of interest" description="Disordered" evidence="1">
    <location>
        <begin position="22"/>
        <end position="44"/>
    </location>
</feature>
<dbReference type="OrthoDB" id="6077921at2"/>
<dbReference type="AlphaFoldDB" id="A0A2N5X4I2"/>
<dbReference type="InterPro" id="IPR049191">
    <property type="entry name" value="SutA_RBD"/>
</dbReference>
<dbReference type="RefSeq" id="WP_076000957.1">
    <property type="nucleotide sequence ID" value="NZ_PKUS01000007.1"/>
</dbReference>
<keyword evidence="4" id="KW-1185">Reference proteome</keyword>
<dbReference type="Proteomes" id="UP000235005">
    <property type="component" value="Unassembled WGS sequence"/>
</dbReference>
<dbReference type="Pfam" id="PF20661">
    <property type="entry name" value="SutA-RBD"/>
    <property type="match status" value="1"/>
</dbReference>
<comment type="caution">
    <text evidence="3">The sequence shown here is derived from an EMBL/GenBank/DDBJ whole genome shotgun (WGS) entry which is preliminary data.</text>
</comment>